<evidence type="ECO:0000313" key="11">
    <source>
        <dbReference type="EMBL" id="HIT16978.1"/>
    </source>
</evidence>
<dbReference type="SUPFAM" id="SSF52540">
    <property type="entry name" value="P-loop containing nucleoside triphosphate hydrolases"/>
    <property type="match status" value="1"/>
</dbReference>
<feature type="domain" description="DNA polymerase III delta subunit-like C-terminal" evidence="10">
    <location>
        <begin position="196"/>
        <end position="314"/>
    </location>
</feature>
<dbReference type="EC" id="2.7.7.7" evidence="1"/>
<dbReference type="InterPro" id="IPR027417">
    <property type="entry name" value="P-loop_NTPase"/>
</dbReference>
<evidence type="ECO:0000256" key="6">
    <source>
        <dbReference type="ARBA" id="ARBA00022932"/>
    </source>
</evidence>
<feature type="domain" description="DNA polymerase III delta N-terminal" evidence="9">
    <location>
        <begin position="3"/>
        <end position="122"/>
    </location>
</feature>
<evidence type="ECO:0000256" key="4">
    <source>
        <dbReference type="ARBA" id="ARBA00022695"/>
    </source>
</evidence>
<evidence type="ECO:0000256" key="7">
    <source>
        <dbReference type="ARBA" id="ARBA00034754"/>
    </source>
</evidence>
<evidence type="ECO:0000256" key="2">
    <source>
        <dbReference type="ARBA" id="ARBA00017703"/>
    </source>
</evidence>
<evidence type="ECO:0000259" key="9">
    <source>
        <dbReference type="Pfam" id="PF06144"/>
    </source>
</evidence>
<sequence>MNYLLISDPSLLLKSTLNQIINEALPFKDELNCIDVDFENTSLDEIIDQLQTPSFNSEKKVVIAKNPYFFSDEKKKLPFENNLKLLDEYLQNPNQDSIFVIICSQQYYLPKNKYFQLVKKYSQVQNLLFENQEDLKNYAITLKEKLGLSFDADAFQLFLNRCTNVSTLEREITKLSLYGQHLDYESVDQLVSRPLEDNVFDLSNAILKKDKQKTMKLYDDLKKIKTEPIQLIALLAKQFRFLLQVKILKNEKYSNEQIANELNAHPYRVKIALDNCRQFSLKEIKTKLLKLADLDLSIKKGLKDRYIDFEIFLMTD</sequence>
<dbReference type="PANTHER" id="PTHR34388:SF1">
    <property type="entry name" value="DNA POLYMERASE III SUBUNIT DELTA"/>
    <property type="match status" value="1"/>
</dbReference>
<name>A0A9D1G8W3_9FIRM</name>
<dbReference type="InterPro" id="IPR005790">
    <property type="entry name" value="DNA_polIII_delta"/>
</dbReference>
<organism evidence="11 12">
    <name type="scientific">Candidatus Caccosoma faecigallinarum</name>
    <dbReference type="NCBI Taxonomy" id="2840720"/>
    <lineage>
        <taxon>Bacteria</taxon>
        <taxon>Bacillati</taxon>
        <taxon>Bacillota</taxon>
        <taxon>Bacillota incertae sedis</taxon>
        <taxon>Candidatus Caccosoma</taxon>
    </lineage>
</organism>
<dbReference type="InterPro" id="IPR010372">
    <property type="entry name" value="DNA_pol3_delta_N"/>
</dbReference>
<reference evidence="11" key="2">
    <citation type="journal article" date="2021" name="PeerJ">
        <title>Extensive microbial diversity within the chicken gut microbiome revealed by metagenomics and culture.</title>
        <authorList>
            <person name="Gilroy R."/>
            <person name="Ravi A."/>
            <person name="Getino M."/>
            <person name="Pursley I."/>
            <person name="Horton D.L."/>
            <person name="Alikhan N.F."/>
            <person name="Baker D."/>
            <person name="Gharbi K."/>
            <person name="Hall N."/>
            <person name="Watson M."/>
            <person name="Adriaenssens E.M."/>
            <person name="Foster-Nyarko E."/>
            <person name="Jarju S."/>
            <person name="Secka A."/>
            <person name="Antonio M."/>
            <person name="Oren A."/>
            <person name="Chaudhuri R.R."/>
            <person name="La Ragione R."/>
            <person name="Hildebrand F."/>
            <person name="Pallen M.J."/>
        </authorList>
    </citation>
    <scope>NUCLEOTIDE SEQUENCE</scope>
    <source>
        <strain evidence="11">14508</strain>
    </source>
</reference>
<keyword evidence="5" id="KW-0235">DNA replication</keyword>
<keyword evidence="3 11" id="KW-0808">Transferase</keyword>
<keyword evidence="6" id="KW-0239">DNA-directed DNA polymerase</keyword>
<dbReference type="AlphaFoldDB" id="A0A9D1G8W3"/>
<keyword evidence="4 11" id="KW-0548">Nucleotidyltransferase</keyword>
<dbReference type="Pfam" id="PF06144">
    <property type="entry name" value="DNA_pol3_delta"/>
    <property type="match status" value="1"/>
</dbReference>
<protein>
    <recommendedName>
        <fullName evidence="2">DNA polymerase III subunit delta</fullName>
        <ecNumber evidence="1">2.7.7.7</ecNumber>
    </recommendedName>
</protein>
<dbReference type="InterPro" id="IPR008921">
    <property type="entry name" value="DNA_pol3_clamp-load_cplx_C"/>
</dbReference>
<accession>A0A9D1G8W3</accession>
<evidence type="ECO:0000256" key="5">
    <source>
        <dbReference type="ARBA" id="ARBA00022705"/>
    </source>
</evidence>
<dbReference type="PANTHER" id="PTHR34388">
    <property type="entry name" value="DNA POLYMERASE III SUBUNIT DELTA"/>
    <property type="match status" value="1"/>
</dbReference>
<evidence type="ECO:0000256" key="8">
    <source>
        <dbReference type="ARBA" id="ARBA00049244"/>
    </source>
</evidence>
<dbReference type="GO" id="GO:0009360">
    <property type="term" value="C:DNA polymerase III complex"/>
    <property type="evidence" value="ECO:0007669"/>
    <property type="project" value="InterPro"/>
</dbReference>
<evidence type="ECO:0000313" key="12">
    <source>
        <dbReference type="Proteomes" id="UP000886893"/>
    </source>
</evidence>
<dbReference type="Proteomes" id="UP000886893">
    <property type="component" value="Unassembled WGS sequence"/>
</dbReference>
<dbReference type="EMBL" id="DVKI01000038">
    <property type="protein sequence ID" value="HIT16978.1"/>
    <property type="molecule type" value="Genomic_DNA"/>
</dbReference>
<evidence type="ECO:0000256" key="1">
    <source>
        <dbReference type="ARBA" id="ARBA00012417"/>
    </source>
</evidence>
<proteinExistence type="inferred from homology"/>
<dbReference type="Gene3D" id="3.40.50.300">
    <property type="entry name" value="P-loop containing nucleotide triphosphate hydrolases"/>
    <property type="match status" value="1"/>
</dbReference>
<dbReference type="Pfam" id="PF21694">
    <property type="entry name" value="DNA_pol3_delta_C"/>
    <property type="match status" value="1"/>
</dbReference>
<dbReference type="Gene3D" id="1.20.272.10">
    <property type="match status" value="1"/>
</dbReference>
<dbReference type="GO" id="GO:0006261">
    <property type="term" value="P:DNA-templated DNA replication"/>
    <property type="evidence" value="ECO:0007669"/>
    <property type="project" value="TreeGrafter"/>
</dbReference>
<dbReference type="GO" id="GO:0003887">
    <property type="term" value="F:DNA-directed DNA polymerase activity"/>
    <property type="evidence" value="ECO:0007669"/>
    <property type="project" value="UniProtKB-KW"/>
</dbReference>
<gene>
    <name evidence="11" type="primary">holA</name>
    <name evidence="11" type="ORF">IAD04_01180</name>
</gene>
<dbReference type="GO" id="GO:0003677">
    <property type="term" value="F:DNA binding"/>
    <property type="evidence" value="ECO:0007669"/>
    <property type="project" value="InterPro"/>
</dbReference>
<comment type="catalytic activity">
    <reaction evidence="8">
        <text>DNA(n) + a 2'-deoxyribonucleoside 5'-triphosphate = DNA(n+1) + diphosphate</text>
        <dbReference type="Rhea" id="RHEA:22508"/>
        <dbReference type="Rhea" id="RHEA-COMP:17339"/>
        <dbReference type="Rhea" id="RHEA-COMP:17340"/>
        <dbReference type="ChEBI" id="CHEBI:33019"/>
        <dbReference type="ChEBI" id="CHEBI:61560"/>
        <dbReference type="ChEBI" id="CHEBI:173112"/>
        <dbReference type="EC" id="2.7.7.7"/>
    </reaction>
</comment>
<comment type="caution">
    <text evidence="11">The sequence shown here is derived from an EMBL/GenBank/DDBJ whole genome shotgun (WGS) entry which is preliminary data.</text>
</comment>
<dbReference type="NCBIfam" id="TIGR01128">
    <property type="entry name" value="holA"/>
    <property type="match status" value="1"/>
</dbReference>
<comment type="similarity">
    <text evidence="7">Belongs to the DNA polymerase HolA subunit family.</text>
</comment>
<reference evidence="11" key="1">
    <citation type="submission" date="2020-10" db="EMBL/GenBank/DDBJ databases">
        <authorList>
            <person name="Gilroy R."/>
        </authorList>
    </citation>
    <scope>NUCLEOTIDE SEQUENCE</scope>
    <source>
        <strain evidence="11">14508</strain>
    </source>
</reference>
<evidence type="ECO:0000256" key="3">
    <source>
        <dbReference type="ARBA" id="ARBA00022679"/>
    </source>
</evidence>
<dbReference type="SUPFAM" id="SSF48019">
    <property type="entry name" value="post-AAA+ oligomerization domain-like"/>
    <property type="match status" value="1"/>
</dbReference>
<dbReference type="InterPro" id="IPR048466">
    <property type="entry name" value="DNA_pol3_delta-like_C"/>
</dbReference>
<evidence type="ECO:0000259" key="10">
    <source>
        <dbReference type="Pfam" id="PF21694"/>
    </source>
</evidence>